<name>A0A948WZF0_9GAMM</name>
<dbReference type="EMBL" id="JAHLFE010000083">
    <property type="protein sequence ID" value="MBU3844079.1"/>
    <property type="molecule type" value="Genomic_DNA"/>
</dbReference>
<reference evidence="5" key="1">
    <citation type="journal article" date="2021" name="PeerJ">
        <title>Extensive microbial diversity within the chicken gut microbiome revealed by metagenomics and culture.</title>
        <authorList>
            <person name="Gilroy R."/>
            <person name="Ravi A."/>
            <person name="Getino M."/>
            <person name="Pursley I."/>
            <person name="Horton D.L."/>
            <person name="Alikhan N.F."/>
            <person name="Baker D."/>
            <person name="Gharbi K."/>
            <person name="Hall N."/>
            <person name="Watson M."/>
            <person name="Adriaenssens E.M."/>
            <person name="Foster-Nyarko E."/>
            <person name="Jarju S."/>
            <person name="Secka A."/>
            <person name="Antonio M."/>
            <person name="Oren A."/>
            <person name="Chaudhuri R.R."/>
            <person name="La Ragione R."/>
            <person name="Hildebrand F."/>
            <person name="Pallen M.J."/>
        </authorList>
    </citation>
    <scope>NUCLEOTIDE SEQUENCE</scope>
    <source>
        <strain evidence="5">378</strain>
    </source>
</reference>
<reference evidence="5" key="2">
    <citation type="submission" date="2021-04" db="EMBL/GenBank/DDBJ databases">
        <authorList>
            <person name="Gilroy R."/>
        </authorList>
    </citation>
    <scope>NUCLEOTIDE SEQUENCE</scope>
    <source>
        <strain evidence="5">378</strain>
    </source>
</reference>
<keyword evidence="1" id="KW-0175">Coiled coil</keyword>
<keyword evidence="3" id="KW-0472">Membrane</keyword>
<evidence type="ECO:0008006" key="7">
    <source>
        <dbReference type="Google" id="ProtNLM"/>
    </source>
</evidence>
<accession>A0A948WZF0</accession>
<evidence type="ECO:0000313" key="5">
    <source>
        <dbReference type="EMBL" id="MBU3844079.1"/>
    </source>
</evidence>
<keyword evidence="4" id="KW-0732">Signal</keyword>
<dbReference type="AlphaFoldDB" id="A0A948WZF0"/>
<evidence type="ECO:0000256" key="3">
    <source>
        <dbReference type="SAM" id="Phobius"/>
    </source>
</evidence>
<comment type="caution">
    <text evidence="5">The sequence shown here is derived from an EMBL/GenBank/DDBJ whole genome shotgun (WGS) entry which is preliminary data.</text>
</comment>
<evidence type="ECO:0000256" key="1">
    <source>
        <dbReference type="SAM" id="Coils"/>
    </source>
</evidence>
<proteinExistence type="predicted"/>
<sequence length="410" mass="44880">MKNMRVLGLVTRLLAGSSLCWASAVAADDVSSASAQALGASQAVEAEVSRGDLAGMESRLSERIVAGLEQTNRRIDIIDQLGSDMETLQSHSHQLQAEVSRGAQHIEALQSELRAASEAMSALRAEVDQLKAHSKATDDSIAKASEALEDTNAHVQKQSQQLTSISSENASFKEQMDLRLAQSLQGIEDNKDYISDLEYMSKIAMLIVAAIIIAVVWAVFAKIRHGNRSLASVEESQASLHNAFTKLQEDSIRIDTEFLQMAQQQLLKLAQHDQQPQADAVGNSQQDNGQHGGSHSGDAAPVLDHSLMLKLANEIARIETNLSKMDPHVKGYKQLVQSKERMINNMKAYGYEIVSLIGQEYNDGMIFETRFVSDPSLPEGKRVITGMLKMLVNYNGQMIQPAQIIVSQNI</sequence>
<protein>
    <recommendedName>
        <fullName evidence="7">Chromosome partition protein Smc</fullName>
    </recommendedName>
</protein>
<keyword evidence="3" id="KW-0812">Transmembrane</keyword>
<feature type="signal peptide" evidence="4">
    <location>
        <begin position="1"/>
        <end position="26"/>
    </location>
</feature>
<evidence type="ECO:0000256" key="4">
    <source>
        <dbReference type="SAM" id="SignalP"/>
    </source>
</evidence>
<gene>
    <name evidence="5" type="ORF">H9847_04300</name>
</gene>
<feature type="region of interest" description="Disordered" evidence="2">
    <location>
        <begin position="272"/>
        <end position="297"/>
    </location>
</feature>
<feature type="chain" id="PRO_5037613422" description="Chromosome partition protein Smc" evidence="4">
    <location>
        <begin position="27"/>
        <end position="410"/>
    </location>
</feature>
<feature type="coiled-coil region" evidence="1">
    <location>
        <begin position="78"/>
        <end position="161"/>
    </location>
</feature>
<dbReference type="Proteomes" id="UP000733611">
    <property type="component" value="Unassembled WGS sequence"/>
</dbReference>
<evidence type="ECO:0000313" key="6">
    <source>
        <dbReference type="Proteomes" id="UP000733611"/>
    </source>
</evidence>
<dbReference type="Gene3D" id="1.10.287.1490">
    <property type="match status" value="1"/>
</dbReference>
<keyword evidence="3" id="KW-1133">Transmembrane helix</keyword>
<feature type="transmembrane region" description="Helical" evidence="3">
    <location>
        <begin position="199"/>
        <end position="220"/>
    </location>
</feature>
<organism evidence="5 6">
    <name type="scientific">Candidatus Anaerobiospirillum pullicola</name>
    <dbReference type="NCBI Taxonomy" id="2838451"/>
    <lineage>
        <taxon>Bacteria</taxon>
        <taxon>Pseudomonadati</taxon>
        <taxon>Pseudomonadota</taxon>
        <taxon>Gammaproteobacteria</taxon>
        <taxon>Aeromonadales</taxon>
        <taxon>Succinivibrionaceae</taxon>
        <taxon>Anaerobiospirillum</taxon>
    </lineage>
</organism>
<evidence type="ECO:0000256" key="2">
    <source>
        <dbReference type="SAM" id="MobiDB-lite"/>
    </source>
</evidence>